<dbReference type="OrthoDB" id="2438988at2759"/>
<organism evidence="3 4">
    <name type="scientific">Ambispora gerdemannii</name>
    <dbReference type="NCBI Taxonomy" id="144530"/>
    <lineage>
        <taxon>Eukaryota</taxon>
        <taxon>Fungi</taxon>
        <taxon>Fungi incertae sedis</taxon>
        <taxon>Mucoromycota</taxon>
        <taxon>Glomeromycotina</taxon>
        <taxon>Glomeromycetes</taxon>
        <taxon>Archaeosporales</taxon>
        <taxon>Ambisporaceae</taxon>
        <taxon>Ambispora</taxon>
    </lineage>
</organism>
<accession>A0A9N8ZEJ4</accession>
<sequence>MNSEEPNFTSFSPPPPVNNNSSATTAKTSPTTPHQRPSSHTGLSTIVKAQISFLLSTLTADNYAQKVAEIDSLIEQHGHDIYFHLLRRLLIANQSKIFNTGNRSNSEVIIYSSLDYRLLIDKVKQSASNPTLSAVFCDALNSIDNIDSFRNFDLNRFLDQVGLNPVEKVSLSISLLSATKKEIEEKEIITNNFDPLVEALQDPSIQRNTSHQLLHHLLVFFKSYQAESLSIATQQLDAPAEAARSKFASKPVPLVLLPLLNNNKAITASDFSQVKMEDNTTITTTNSNVSLAKVMLDMGYSCCESPTAVRNLLGQFGDSGNAIQEKDVAQVLGMMAGTPTESQNAGNMPWNPNAEASETQRKESWDVETFVDTLIELQPNLNWVKIYQELDYPEFFISDIKGLDILLKAFKAAVKEQQHFPLNVFWGRWANITGQFSVLRCISNAPVEIFNINEMRTRRVLTMEDFVTSGANVKSLAPMLTSQSWNSLDFIETLIKLADSEFFEKVRDLFDKASKQTPELVVLGLAQVPKPWSSIHQELINKLLSMFLISHSSSTLVLTRLWQVNPNLFIEGCLDLYKKDAMHISRILDIAQDLKILPQLLQVQQFVFTIDLAALASRREYLNLEKWLQDNIAEYGDPFIHDCLDFLHSKMGMETTRDTNGNNFSSVRLSMEVAAIFLKILLNR</sequence>
<evidence type="ECO:0000256" key="1">
    <source>
        <dbReference type="SAM" id="MobiDB-lite"/>
    </source>
</evidence>
<gene>
    <name evidence="3" type="ORF">AGERDE_LOCUS3389</name>
</gene>
<evidence type="ECO:0000313" key="4">
    <source>
        <dbReference type="Proteomes" id="UP000789831"/>
    </source>
</evidence>
<dbReference type="EMBL" id="CAJVPL010000331">
    <property type="protein sequence ID" value="CAG8484093.1"/>
    <property type="molecule type" value="Genomic_DNA"/>
</dbReference>
<feature type="domain" description="CCR4-NOT transcription complex subunit 1 HEAT repeat" evidence="2">
    <location>
        <begin position="537"/>
        <end position="681"/>
    </location>
</feature>
<reference evidence="3" key="1">
    <citation type="submission" date="2021-06" db="EMBL/GenBank/DDBJ databases">
        <authorList>
            <person name="Kallberg Y."/>
            <person name="Tangrot J."/>
            <person name="Rosling A."/>
        </authorList>
    </citation>
    <scope>NUCLEOTIDE SEQUENCE</scope>
    <source>
        <strain evidence="3">MT106</strain>
    </source>
</reference>
<comment type="caution">
    <text evidence="3">The sequence shown here is derived from an EMBL/GenBank/DDBJ whole genome shotgun (WGS) entry which is preliminary data.</text>
</comment>
<dbReference type="GO" id="GO:0060090">
    <property type="term" value="F:molecular adaptor activity"/>
    <property type="evidence" value="ECO:0007669"/>
    <property type="project" value="TreeGrafter"/>
</dbReference>
<dbReference type="Pfam" id="PF16418">
    <property type="entry name" value="CNOT1_HEAT"/>
    <property type="match status" value="1"/>
</dbReference>
<dbReference type="GO" id="GO:0030015">
    <property type="term" value="C:CCR4-NOT core complex"/>
    <property type="evidence" value="ECO:0007669"/>
    <property type="project" value="InterPro"/>
</dbReference>
<dbReference type="PANTHER" id="PTHR13162:SF8">
    <property type="entry name" value="CCR4-NOT TRANSCRIPTION COMPLEX SUBUNIT 1"/>
    <property type="match status" value="1"/>
</dbReference>
<dbReference type="GO" id="GO:0000932">
    <property type="term" value="C:P-body"/>
    <property type="evidence" value="ECO:0007669"/>
    <property type="project" value="TreeGrafter"/>
</dbReference>
<dbReference type="GO" id="GO:0017148">
    <property type="term" value="P:negative regulation of translation"/>
    <property type="evidence" value="ECO:0007669"/>
    <property type="project" value="InterPro"/>
</dbReference>
<feature type="region of interest" description="Disordered" evidence="1">
    <location>
        <begin position="1"/>
        <end position="41"/>
    </location>
</feature>
<feature type="compositionally biased region" description="Low complexity" evidence="1">
    <location>
        <begin position="1"/>
        <end position="11"/>
    </location>
</feature>
<dbReference type="PANTHER" id="PTHR13162">
    <property type="entry name" value="CCR4-NOT TRANSCRIPTION COMPLEX"/>
    <property type="match status" value="1"/>
</dbReference>
<protein>
    <submittedName>
        <fullName evidence="3">12574_t:CDS:1</fullName>
    </submittedName>
</protein>
<name>A0A9N8ZEJ4_9GLOM</name>
<evidence type="ECO:0000259" key="2">
    <source>
        <dbReference type="Pfam" id="PF16418"/>
    </source>
</evidence>
<proteinExistence type="predicted"/>
<dbReference type="InterPro" id="IPR040398">
    <property type="entry name" value="Not1"/>
</dbReference>
<dbReference type="GO" id="GO:0000288">
    <property type="term" value="P:nuclear-transcribed mRNA catabolic process, deadenylation-dependent decay"/>
    <property type="evidence" value="ECO:0007669"/>
    <property type="project" value="TreeGrafter"/>
</dbReference>
<evidence type="ECO:0000313" key="3">
    <source>
        <dbReference type="EMBL" id="CAG8484093.1"/>
    </source>
</evidence>
<dbReference type="AlphaFoldDB" id="A0A9N8ZEJ4"/>
<keyword evidence="4" id="KW-1185">Reference proteome</keyword>
<feature type="compositionally biased region" description="Low complexity" evidence="1">
    <location>
        <begin position="18"/>
        <end position="33"/>
    </location>
</feature>
<dbReference type="InterPro" id="IPR032194">
    <property type="entry name" value="CNOT1_HEAT"/>
</dbReference>
<dbReference type="Proteomes" id="UP000789831">
    <property type="component" value="Unassembled WGS sequence"/>
</dbReference>